<gene>
    <name evidence="2" type="ORF">CALMAC_LOCUS7022</name>
</gene>
<feature type="compositionally biased region" description="Low complexity" evidence="1">
    <location>
        <begin position="1"/>
        <end position="17"/>
    </location>
</feature>
<feature type="region of interest" description="Disordered" evidence="1">
    <location>
        <begin position="1"/>
        <end position="25"/>
    </location>
</feature>
<evidence type="ECO:0000313" key="3">
    <source>
        <dbReference type="Proteomes" id="UP000410492"/>
    </source>
</evidence>
<organism evidence="2 3">
    <name type="scientific">Callosobruchus maculatus</name>
    <name type="common">Southern cowpea weevil</name>
    <name type="synonym">Pulse bruchid</name>
    <dbReference type="NCBI Taxonomy" id="64391"/>
    <lineage>
        <taxon>Eukaryota</taxon>
        <taxon>Metazoa</taxon>
        <taxon>Ecdysozoa</taxon>
        <taxon>Arthropoda</taxon>
        <taxon>Hexapoda</taxon>
        <taxon>Insecta</taxon>
        <taxon>Pterygota</taxon>
        <taxon>Neoptera</taxon>
        <taxon>Endopterygota</taxon>
        <taxon>Coleoptera</taxon>
        <taxon>Polyphaga</taxon>
        <taxon>Cucujiformia</taxon>
        <taxon>Chrysomeloidea</taxon>
        <taxon>Chrysomelidae</taxon>
        <taxon>Bruchinae</taxon>
        <taxon>Bruchini</taxon>
        <taxon>Callosobruchus</taxon>
    </lineage>
</organism>
<feature type="non-terminal residue" evidence="2">
    <location>
        <position position="1"/>
    </location>
</feature>
<dbReference type="Proteomes" id="UP000410492">
    <property type="component" value="Unassembled WGS sequence"/>
</dbReference>
<dbReference type="AlphaFoldDB" id="A0A653C859"/>
<protein>
    <submittedName>
        <fullName evidence="2">Uncharacterized protein</fullName>
    </submittedName>
</protein>
<accession>A0A653C859</accession>
<evidence type="ECO:0000313" key="2">
    <source>
        <dbReference type="EMBL" id="VEN44101.1"/>
    </source>
</evidence>
<proteinExistence type="predicted"/>
<sequence>VLPPLAAAPRGARQGQGDVSEPERRPRSVADTRWCFGASRCCPRRASVRLRMLIRGGDYSESIRSKRVNVKHLLFSVAL</sequence>
<evidence type="ECO:0000256" key="1">
    <source>
        <dbReference type="SAM" id="MobiDB-lite"/>
    </source>
</evidence>
<reference evidence="2 3" key="1">
    <citation type="submission" date="2019-01" db="EMBL/GenBank/DDBJ databases">
        <authorList>
            <person name="Sayadi A."/>
        </authorList>
    </citation>
    <scope>NUCLEOTIDE SEQUENCE [LARGE SCALE GENOMIC DNA]</scope>
</reference>
<keyword evidence="3" id="KW-1185">Reference proteome</keyword>
<dbReference type="EMBL" id="CAACVG010007189">
    <property type="protein sequence ID" value="VEN44101.1"/>
    <property type="molecule type" value="Genomic_DNA"/>
</dbReference>
<name>A0A653C859_CALMS</name>